<proteinExistence type="predicted"/>
<dbReference type="GO" id="GO:0005524">
    <property type="term" value="F:ATP binding"/>
    <property type="evidence" value="ECO:0007669"/>
    <property type="project" value="UniProtKB-KW"/>
</dbReference>
<dbReference type="InterPro" id="IPR050566">
    <property type="entry name" value="Deoxyribonucleoside_kinase"/>
</dbReference>
<protein>
    <recommendedName>
        <fullName evidence="3">Deoxynucleoside kinase domain-containing protein</fullName>
    </recommendedName>
</protein>
<keyword evidence="2" id="KW-0067">ATP-binding</keyword>
<feature type="active site" description="Proton acceptor" evidence="1">
    <location>
        <position position="85"/>
    </location>
</feature>
<feature type="binding site" evidence="2">
    <location>
        <begin position="7"/>
        <end position="15"/>
    </location>
    <ligand>
        <name>ATP</name>
        <dbReference type="ChEBI" id="CHEBI:30616"/>
    </ligand>
</feature>
<dbReference type="InterPro" id="IPR002624">
    <property type="entry name" value="DCK/DGK"/>
</dbReference>
<reference evidence="4" key="1">
    <citation type="submission" date="2018-10" db="EMBL/GenBank/DDBJ databases">
        <title>Hidden diversity of soil giant viruses.</title>
        <authorList>
            <person name="Schulz F."/>
            <person name="Alteio L."/>
            <person name="Goudeau D."/>
            <person name="Ryan E.M."/>
            <person name="Malmstrom R.R."/>
            <person name="Blanchard J."/>
            <person name="Woyke T."/>
        </authorList>
    </citation>
    <scope>NUCLEOTIDE SEQUENCE</scope>
    <source>
        <strain evidence="4">SOV1</strain>
    </source>
</reference>
<feature type="binding site" evidence="2">
    <location>
        <begin position="140"/>
        <end position="144"/>
    </location>
    <ligand>
        <name>ATP</name>
        <dbReference type="ChEBI" id="CHEBI:30616"/>
    </ligand>
</feature>
<dbReference type="GO" id="GO:0019136">
    <property type="term" value="F:deoxynucleoside kinase activity"/>
    <property type="evidence" value="ECO:0007669"/>
    <property type="project" value="InterPro"/>
</dbReference>
<evidence type="ECO:0000259" key="3">
    <source>
        <dbReference type="Pfam" id="PF01712"/>
    </source>
</evidence>
<feature type="domain" description="Deoxynucleoside kinase" evidence="3">
    <location>
        <begin position="3"/>
        <end position="167"/>
    </location>
</feature>
<accession>A0A3G5AH95</accession>
<dbReference type="PANTHER" id="PTHR10513:SF35">
    <property type="entry name" value="DEOXYADENOSINE KINASE"/>
    <property type="match status" value="1"/>
</dbReference>
<sequence length="192" mass="22142">MIIVIEGNIACGKSSLVKALKLYCDTIGTECLIFDEPINQDLLTLYISDLKRYALPFQVIILKDRIALLKKAFEIDSPEKIILLDRGLIGDACFALMQYENGYFTDQEYKVYKSLTNIDHLDGAVRTIYLRCDPKVSFDRMKKRGAEQYTLEYLIDLHEMHEELLEGNETIDWNEDRESIPDDLCSKILFGV</sequence>
<dbReference type="InterPro" id="IPR027417">
    <property type="entry name" value="P-loop_NTPase"/>
</dbReference>
<dbReference type="Pfam" id="PF01712">
    <property type="entry name" value="dNK"/>
    <property type="match status" value="1"/>
</dbReference>
<dbReference type="PIRSF" id="PIRSF000705">
    <property type="entry name" value="DNK"/>
    <property type="match status" value="1"/>
</dbReference>
<gene>
    <name evidence="4" type="ORF">Solivirus2_35</name>
</gene>
<organism evidence="4">
    <name type="scientific">Solivirus sp</name>
    <dbReference type="NCBI Taxonomy" id="2487772"/>
    <lineage>
        <taxon>Viruses</taxon>
        <taxon>Pithoviruses</taxon>
    </lineage>
</organism>
<keyword evidence="2" id="KW-0547">Nucleotide-binding</keyword>
<dbReference type="PANTHER" id="PTHR10513">
    <property type="entry name" value="DEOXYNUCLEOSIDE KINASE"/>
    <property type="match status" value="1"/>
</dbReference>
<name>A0A3G5AH95_9VIRU</name>
<evidence type="ECO:0000256" key="2">
    <source>
        <dbReference type="PIRSR" id="PIRSR000705-3"/>
    </source>
</evidence>
<dbReference type="InterPro" id="IPR031314">
    <property type="entry name" value="DNK_dom"/>
</dbReference>
<dbReference type="Gene3D" id="3.40.50.300">
    <property type="entry name" value="P-loop containing nucleotide triphosphate hydrolases"/>
    <property type="match status" value="1"/>
</dbReference>
<dbReference type="SUPFAM" id="SSF52540">
    <property type="entry name" value="P-loop containing nucleoside triphosphate hydrolases"/>
    <property type="match status" value="1"/>
</dbReference>
<evidence type="ECO:0000313" key="4">
    <source>
        <dbReference type="EMBL" id="AYV85964.1"/>
    </source>
</evidence>
<dbReference type="EMBL" id="MK072490">
    <property type="protein sequence ID" value="AYV85964.1"/>
    <property type="molecule type" value="Genomic_DNA"/>
</dbReference>
<evidence type="ECO:0000256" key="1">
    <source>
        <dbReference type="PIRSR" id="PIRSR000705-1"/>
    </source>
</evidence>